<dbReference type="PROSITE" id="PS50801">
    <property type="entry name" value="STAS"/>
    <property type="match status" value="1"/>
</dbReference>
<evidence type="ECO:0000259" key="1">
    <source>
        <dbReference type="PROSITE" id="PS50801"/>
    </source>
</evidence>
<dbReference type="Pfam" id="PF01740">
    <property type="entry name" value="STAS"/>
    <property type="match status" value="1"/>
</dbReference>
<sequence length="127" mass="13111">MVPTTKLTPSSQPQAFSVTRARPAEGCDVLTVVGELDLATAGSLATEFAGIPVPSTRSVVVDATRVEFCAVAGISALDDLRIRLDDAGVPLALSLSHAVSRPLDVLALLDVFSVHDTRAEALAAVTS</sequence>
<dbReference type="InterPro" id="IPR036513">
    <property type="entry name" value="STAS_dom_sf"/>
</dbReference>
<gene>
    <name evidence="2" type="ORF">JHE00_34285</name>
</gene>
<dbReference type="SUPFAM" id="SSF52091">
    <property type="entry name" value="SpoIIaa-like"/>
    <property type="match status" value="1"/>
</dbReference>
<keyword evidence="3" id="KW-1185">Reference proteome</keyword>
<dbReference type="GO" id="GO:0043856">
    <property type="term" value="F:anti-sigma factor antagonist activity"/>
    <property type="evidence" value="ECO:0007669"/>
    <property type="project" value="TreeGrafter"/>
</dbReference>
<dbReference type="PANTHER" id="PTHR33495:SF2">
    <property type="entry name" value="ANTI-SIGMA FACTOR ANTAGONIST TM_1081-RELATED"/>
    <property type="match status" value="1"/>
</dbReference>
<evidence type="ECO:0000313" key="3">
    <source>
        <dbReference type="Proteomes" id="UP000635245"/>
    </source>
</evidence>
<comment type="caution">
    <text evidence="2">The sequence shown here is derived from an EMBL/GenBank/DDBJ whole genome shotgun (WGS) entry which is preliminary data.</text>
</comment>
<dbReference type="CDD" id="cd07043">
    <property type="entry name" value="STAS_anti-anti-sigma_factors"/>
    <property type="match status" value="1"/>
</dbReference>
<dbReference type="Proteomes" id="UP000635245">
    <property type="component" value="Unassembled WGS sequence"/>
</dbReference>
<dbReference type="Gene3D" id="3.30.750.24">
    <property type="entry name" value="STAS domain"/>
    <property type="match status" value="1"/>
</dbReference>
<protein>
    <submittedName>
        <fullName evidence="2">STAS domain-containing protein</fullName>
    </submittedName>
</protein>
<dbReference type="InterPro" id="IPR002645">
    <property type="entry name" value="STAS_dom"/>
</dbReference>
<evidence type="ECO:0000313" key="2">
    <source>
        <dbReference type="EMBL" id="MBK1789425.1"/>
    </source>
</evidence>
<dbReference type="EMBL" id="JAENJH010000020">
    <property type="protein sequence ID" value="MBK1789425.1"/>
    <property type="molecule type" value="Genomic_DNA"/>
</dbReference>
<accession>A0A934R052</accession>
<organism evidence="2 3">
    <name type="scientific">Prauserella cavernicola</name>
    <dbReference type="NCBI Taxonomy" id="2800127"/>
    <lineage>
        <taxon>Bacteria</taxon>
        <taxon>Bacillati</taxon>
        <taxon>Actinomycetota</taxon>
        <taxon>Actinomycetes</taxon>
        <taxon>Pseudonocardiales</taxon>
        <taxon>Pseudonocardiaceae</taxon>
        <taxon>Prauserella</taxon>
    </lineage>
</organism>
<dbReference type="RefSeq" id="WP_200326327.1">
    <property type="nucleotide sequence ID" value="NZ_JAENJH010000020.1"/>
</dbReference>
<dbReference type="AlphaFoldDB" id="A0A934R052"/>
<reference evidence="2" key="1">
    <citation type="submission" date="2020-12" db="EMBL/GenBank/DDBJ databases">
        <title>Prauserella sp. ASG 168, a novel actinomycete isolated from cave rock.</title>
        <authorList>
            <person name="Suriyachadkun C."/>
        </authorList>
    </citation>
    <scope>NUCLEOTIDE SEQUENCE</scope>
    <source>
        <strain evidence="2">ASG 168</strain>
    </source>
</reference>
<feature type="domain" description="STAS" evidence="1">
    <location>
        <begin position="17"/>
        <end position="125"/>
    </location>
</feature>
<name>A0A934R052_9PSEU</name>
<dbReference type="PANTHER" id="PTHR33495">
    <property type="entry name" value="ANTI-SIGMA FACTOR ANTAGONIST TM_1081-RELATED-RELATED"/>
    <property type="match status" value="1"/>
</dbReference>
<proteinExistence type="predicted"/>